<gene>
    <name evidence="3" type="ORF">CHIRRI_LOCUS9501</name>
</gene>
<protein>
    <submittedName>
        <fullName evidence="3">Uncharacterized protein</fullName>
    </submittedName>
</protein>
<feature type="compositionally biased region" description="Polar residues" evidence="1">
    <location>
        <begin position="109"/>
        <end position="134"/>
    </location>
</feature>
<dbReference type="AlphaFoldDB" id="A0A9N9WUL1"/>
<feature type="compositionally biased region" description="Low complexity" evidence="1">
    <location>
        <begin position="278"/>
        <end position="290"/>
    </location>
</feature>
<evidence type="ECO:0000313" key="4">
    <source>
        <dbReference type="Proteomes" id="UP001153620"/>
    </source>
</evidence>
<feature type="compositionally biased region" description="Gly residues" evidence="1">
    <location>
        <begin position="291"/>
        <end position="302"/>
    </location>
</feature>
<evidence type="ECO:0000256" key="2">
    <source>
        <dbReference type="SAM" id="Phobius"/>
    </source>
</evidence>
<feature type="region of interest" description="Disordered" evidence="1">
    <location>
        <begin position="159"/>
        <end position="302"/>
    </location>
</feature>
<evidence type="ECO:0000313" key="3">
    <source>
        <dbReference type="EMBL" id="CAG9806646.1"/>
    </source>
</evidence>
<feature type="compositionally biased region" description="Low complexity" evidence="1">
    <location>
        <begin position="161"/>
        <end position="172"/>
    </location>
</feature>
<sequence length="302" mass="34076">MDFDIRTYFEGGTVAIFLIMLIIVVFLSCLCVCFCKTGKSPSQNLADESKKKKKEKYLDRALRERNERTSTKNIGLPYVRPELITIKPPTDVPQVPEYRTEEVSINMTGKPATLNTDNNSGQQVSTQILPSSKSSPKDLTLELSSVPYYAEFRNNSKNLISQDSYSPDSQSSTYNLLPTTQASSLYPSSKSRRVSQPVAPRRIYRQVSDFQDKYTPQQRTSPAMSSQRVYRQSSISDFRGPSYSPSKVTYHNGLRESSPYHERRTPSSQKSYRYDAMNGSGHNSPNYSNGNYGGYGGGYYHS</sequence>
<dbReference type="PROSITE" id="PS51257">
    <property type="entry name" value="PROKAR_LIPOPROTEIN"/>
    <property type="match status" value="1"/>
</dbReference>
<feature type="transmembrane region" description="Helical" evidence="2">
    <location>
        <begin position="12"/>
        <end position="35"/>
    </location>
</feature>
<keyword evidence="2" id="KW-1133">Transmembrane helix</keyword>
<reference evidence="3" key="1">
    <citation type="submission" date="2022-01" db="EMBL/GenBank/DDBJ databases">
        <authorList>
            <person name="King R."/>
        </authorList>
    </citation>
    <scope>NUCLEOTIDE SEQUENCE</scope>
</reference>
<dbReference type="EMBL" id="OU895879">
    <property type="protein sequence ID" value="CAG9806646.1"/>
    <property type="molecule type" value="Genomic_DNA"/>
</dbReference>
<keyword evidence="4" id="KW-1185">Reference proteome</keyword>
<keyword evidence="2" id="KW-0812">Transmembrane</keyword>
<name>A0A9N9WUL1_9DIPT</name>
<reference evidence="3" key="2">
    <citation type="submission" date="2022-10" db="EMBL/GenBank/DDBJ databases">
        <authorList>
            <consortium name="ENA_rothamsted_submissions"/>
            <consortium name="culmorum"/>
            <person name="King R."/>
        </authorList>
    </citation>
    <scope>NUCLEOTIDE SEQUENCE</scope>
</reference>
<accession>A0A9N9WUL1</accession>
<feature type="compositionally biased region" description="Polar residues" evidence="1">
    <location>
        <begin position="214"/>
        <end position="236"/>
    </location>
</feature>
<evidence type="ECO:0000256" key="1">
    <source>
        <dbReference type="SAM" id="MobiDB-lite"/>
    </source>
</evidence>
<keyword evidence="2" id="KW-0472">Membrane</keyword>
<feature type="compositionally biased region" description="Polar residues" evidence="1">
    <location>
        <begin position="173"/>
        <end position="189"/>
    </location>
</feature>
<dbReference type="Proteomes" id="UP001153620">
    <property type="component" value="Chromosome 3"/>
</dbReference>
<proteinExistence type="predicted"/>
<feature type="region of interest" description="Disordered" evidence="1">
    <location>
        <begin position="109"/>
        <end position="137"/>
    </location>
</feature>
<organism evidence="3 4">
    <name type="scientific">Chironomus riparius</name>
    <dbReference type="NCBI Taxonomy" id="315576"/>
    <lineage>
        <taxon>Eukaryota</taxon>
        <taxon>Metazoa</taxon>
        <taxon>Ecdysozoa</taxon>
        <taxon>Arthropoda</taxon>
        <taxon>Hexapoda</taxon>
        <taxon>Insecta</taxon>
        <taxon>Pterygota</taxon>
        <taxon>Neoptera</taxon>
        <taxon>Endopterygota</taxon>
        <taxon>Diptera</taxon>
        <taxon>Nematocera</taxon>
        <taxon>Chironomoidea</taxon>
        <taxon>Chironomidae</taxon>
        <taxon>Chironominae</taxon>
        <taxon>Chironomus</taxon>
    </lineage>
</organism>